<accession>K4KX70</accession>
<dbReference type="HOGENOM" id="CLU_491659_0_0_6"/>
<dbReference type="STRING" id="1117647.M5M_06710"/>
<evidence type="ECO:0000313" key="3">
    <source>
        <dbReference type="Proteomes" id="UP000000466"/>
    </source>
</evidence>
<dbReference type="InterPro" id="IPR012434">
    <property type="entry name" value="DUF1631"/>
</dbReference>
<dbReference type="AlphaFoldDB" id="K4KX70"/>
<dbReference type="Proteomes" id="UP000000466">
    <property type="component" value="Chromosome"/>
</dbReference>
<keyword evidence="3" id="KW-1185">Reference proteome</keyword>
<sequence length="554" mass="60426">MVAPAAAKPPLGTEAWDKLVPDLAGLAGKPQEHTRQRLALQLSTLLCSAACLHPAVIERLRPFQRALTARIQRTGLADLAPGQQPARFLDYCYQQACYYYPETGRAGQVYAERLGELFDIAADALLSGEMAELDAALVEQAGFDAQQMRRAALTERRLAEAADAEFRTLATQQTALSVINKPLAGAQLPEALPALIRAGLVGEFQYLLINKGPEAARADGFWRLWEQLLSRLAVVFDPDLEDQQLYALVPNMLEQIELSQSLLPDPTTGYRHLTDTLADALATVIQKQPQALVTFTPMQVDQQVPDLVRLAPGVARELAALEPGGWYKVTDEQGSGMRCRLAFKNPKTGSLIFSDFSGRKVLHKSFEAFGLALSAGVIEPLLPDNVQTLVADWLTPLLTRVARARARKADEDSRAGQEETEESAPAAGAVAQLRAAAKARAEAAALAQQQLQPELEATPERLQAAAEQLDRAHVGAQFSITDERGETHKVKLSVIIKSTGKYIFADQLAQKWGEFSRAQLLEKLAAGRAVILTQGNLFEDQLAKVITGIRRDFS</sequence>
<protein>
    <recommendedName>
        <fullName evidence="4">DUF1631 family protein</fullName>
    </recommendedName>
</protein>
<evidence type="ECO:0008006" key="4">
    <source>
        <dbReference type="Google" id="ProtNLM"/>
    </source>
</evidence>
<dbReference type="eggNOG" id="ENOG5033HAD">
    <property type="taxonomic scope" value="Bacteria"/>
</dbReference>
<dbReference type="EMBL" id="CP003746">
    <property type="protein sequence ID" value="AFU98537.1"/>
    <property type="molecule type" value="Genomic_DNA"/>
</dbReference>
<dbReference type="Pfam" id="PF07793">
    <property type="entry name" value="DUF1631"/>
    <property type="match status" value="2"/>
</dbReference>
<dbReference type="OrthoDB" id="5694919at2"/>
<name>K4KX70_SIMAS</name>
<reference evidence="2 3" key="1">
    <citation type="journal article" date="2013" name="Genome Announc.">
        <title>Complete genome sequence of Simiduia agarivorans SA1(T), a marine bacterium able to degrade a variety of polysaccharides.</title>
        <authorList>
            <person name="Lin S.Y."/>
            <person name="Shieh W.Y."/>
            <person name="Chen J.S."/>
            <person name="Tang S.L."/>
        </authorList>
    </citation>
    <scope>NUCLEOTIDE SEQUENCE [LARGE SCALE GENOMIC DNA]</scope>
    <source>
        <strain evidence="3">DSM 21679 / JCM 13881 / BCRC 17597 / SA1</strain>
    </source>
</reference>
<feature type="compositionally biased region" description="Basic and acidic residues" evidence="1">
    <location>
        <begin position="408"/>
        <end position="417"/>
    </location>
</feature>
<dbReference type="KEGG" id="saga:M5M_06710"/>
<feature type="region of interest" description="Disordered" evidence="1">
    <location>
        <begin position="408"/>
        <end position="428"/>
    </location>
</feature>
<gene>
    <name evidence="2" type="ordered locus">M5M_06710</name>
</gene>
<organism evidence="2 3">
    <name type="scientific">Simiduia agarivorans (strain DSM 21679 / JCM 13881 / BCRC 17597 / SA1)</name>
    <dbReference type="NCBI Taxonomy" id="1117647"/>
    <lineage>
        <taxon>Bacteria</taxon>
        <taxon>Pseudomonadati</taxon>
        <taxon>Pseudomonadota</taxon>
        <taxon>Gammaproteobacteria</taxon>
        <taxon>Cellvibrionales</taxon>
        <taxon>Cellvibrionaceae</taxon>
        <taxon>Simiduia</taxon>
    </lineage>
</organism>
<proteinExistence type="predicted"/>
<evidence type="ECO:0000313" key="2">
    <source>
        <dbReference type="EMBL" id="AFU98537.1"/>
    </source>
</evidence>
<dbReference type="RefSeq" id="WP_015046710.1">
    <property type="nucleotide sequence ID" value="NC_018868.3"/>
</dbReference>
<evidence type="ECO:0000256" key="1">
    <source>
        <dbReference type="SAM" id="MobiDB-lite"/>
    </source>
</evidence>